<protein>
    <submittedName>
        <fullName evidence="1">Uncharacterized protein</fullName>
    </submittedName>
</protein>
<accession>A0A0F9M2F4</accession>
<name>A0A0F9M2F4_9ZZZZ</name>
<comment type="caution">
    <text evidence="1">The sequence shown here is derived from an EMBL/GenBank/DDBJ whole genome shotgun (WGS) entry which is preliminary data.</text>
</comment>
<evidence type="ECO:0000313" key="1">
    <source>
        <dbReference type="EMBL" id="KKN01560.1"/>
    </source>
</evidence>
<dbReference type="AlphaFoldDB" id="A0A0F9M2F4"/>
<sequence>MRPKGGPVVYERAALRSGGPAPAGLVSGNIFAVFRVVGTVSTLLRLRAHPRRFLFDID</sequence>
<proteinExistence type="predicted"/>
<gene>
    <name evidence="1" type="ORF">LCGC14_1126580</name>
</gene>
<organism evidence="1">
    <name type="scientific">marine sediment metagenome</name>
    <dbReference type="NCBI Taxonomy" id="412755"/>
    <lineage>
        <taxon>unclassified sequences</taxon>
        <taxon>metagenomes</taxon>
        <taxon>ecological metagenomes</taxon>
    </lineage>
</organism>
<dbReference type="EMBL" id="LAZR01005247">
    <property type="protein sequence ID" value="KKN01560.1"/>
    <property type="molecule type" value="Genomic_DNA"/>
</dbReference>
<reference evidence="1" key="1">
    <citation type="journal article" date="2015" name="Nature">
        <title>Complex archaea that bridge the gap between prokaryotes and eukaryotes.</title>
        <authorList>
            <person name="Spang A."/>
            <person name="Saw J.H."/>
            <person name="Jorgensen S.L."/>
            <person name="Zaremba-Niedzwiedzka K."/>
            <person name="Martijn J."/>
            <person name="Lind A.E."/>
            <person name="van Eijk R."/>
            <person name="Schleper C."/>
            <person name="Guy L."/>
            <person name="Ettema T.J."/>
        </authorList>
    </citation>
    <scope>NUCLEOTIDE SEQUENCE</scope>
</reference>